<gene>
    <name evidence="1" type="ORF">UY3_16393</name>
</gene>
<reference evidence="2" key="1">
    <citation type="journal article" date="2013" name="Nat. Genet.">
        <title>The draft genomes of soft-shell turtle and green sea turtle yield insights into the development and evolution of the turtle-specific body plan.</title>
        <authorList>
            <person name="Wang Z."/>
            <person name="Pascual-Anaya J."/>
            <person name="Zadissa A."/>
            <person name="Li W."/>
            <person name="Niimura Y."/>
            <person name="Huang Z."/>
            <person name="Li C."/>
            <person name="White S."/>
            <person name="Xiong Z."/>
            <person name="Fang D."/>
            <person name="Wang B."/>
            <person name="Ming Y."/>
            <person name="Chen Y."/>
            <person name="Zheng Y."/>
            <person name="Kuraku S."/>
            <person name="Pignatelli M."/>
            <person name="Herrero J."/>
            <person name="Beal K."/>
            <person name="Nozawa M."/>
            <person name="Li Q."/>
            <person name="Wang J."/>
            <person name="Zhang H."/>
            <person name="Yu L."/>
            <person name="Shigenobu S."/>
            <person name="Wang J."/>
            <person name="Liu J."/>
            <person name="Flicek P."/>
            <person name="Searle S."/>
            <person name="Wang J."/>
            <person name="Kuratani S."/>
            <person name="Yin Y."/>
            <person name="Aken B."/>
            <person name="Zhang G."/>
            <person name="Irie N."/>
        </authorList>
    </citation>
    <scope>NUCLEOTIDE SEQUENCE [LARGE SCALE GENOMIC DNA]</scope>
</reference>
<protein>
    <submittedName>
        <fullName evidence="1">Uncharacterized protein</fullName>
    </submittedName>
</protein>
<proteinExistence type="predicted"/>
<dbReference type="AlphaFoldDB" id="M7AMS1"/>
<evidence type="ECO:0000313" key="2">
    <source>
        <dbReference type="Proteomes" id="UP000031443"/>
    </source>
</evidence>
<accession>M7AMS1</accession>
<keyword evidence="2" id="KW-1185">Reference proteome</keyword>
<organism evidence="1 2">
    <name type="scientific">Chelonia mydas</name>
    <name type="common">Green sea-turtle</name>
    <name type="synonym">Chelonia agassizi</name>
    <dbReference type="NCBI Taxonomy" id="8469"/>
    <lineage>
        <taxon>Eukaryota</taxon>
        <taxon>Metazoa</taxon>
        <taxon>Chordata</taxon>
        <taxon>Craniata</taxon>
        <taxon>Vertebrata</taxon>
        <taxon>Euteleostomi</taxon>
        <taxon>Archelosauria</taxon>
        <taxon>Testudinata</taxon>
        <taxon>Testudines</taxon>
        <taxon>Cryptodira</taxon>
        <taxon>Durocryptodira</taxon>
        <taxon>Americhelydia</taxon>
        <taxon>Chelonioidea</taxon>
        <taxon>Cheloniidae</taxon>
        <taxon>Chelonia</taxon>
    </lineage>
</organism>
<name>M7AMS1_CHEMY</name>
<sequence length="258" mass="29544">MGRTRLVRVIRWATRQFVYICTAARCSQWPQFAVPGQWKLREVVASMSLHCFLQLPLAGNGEPGPLGAAGKHLLNFFETLKKTIFLYAQTRKLRTVEKENNEIFIQCNITQGCEFGYRSIKIINQQHRTQQGIVNAGAIKVSKNLTNTENQSYRSCVKKGLDIKHDKESPRIRPYPPEATEAKPGDFRLLKVRQCTGANAGSLQTVQFCKGKRNLMMHFRPLKKLTGLKQQMKSKRLLKYEGDLYIQRYAARLNGQLE</sequence>
<evidence type="ECO:0000313" key="1">
    <source>
        <dbReference type="EMBL" id="EMP26521.1"/>
    </source>
</evidence>
<dbReference type="EMBL" id="KB578664">
    <property type="protein sequence ID" value="EMP26521.1"/>
    <property type="molecule type" value="Genomic_DNA"/>
</dbReference>
<dbReference type="Proteomes" id="UP000031443">
    <property type="component" value="Unassembled WGS sequence"/>
</dbReference>